<feature type="compositionally biased region" description="Acidic residues" evidence="6">
    <location>
        <begin position="515"/>
        <end position="524"/>
    </location>
</feature>
<feature type="transmembrane region" description="Helical" evidence="7">
    <location>
        <begin position="360"/>
        <end position="379"/>
    </location>
</feature>
<sequence length="524" mass="56238">MTHDEKLNLAEFAQADGVLASFSTGRKVALLIVVCIAEFLDTFSNSALFSAIPPICQQLGISNADSVWLQSGYQLTFAALLLVSGRLSDLYNPKWVFIVGGISFGCFSLGGGFVRSEVPLLVLRALMGVGAALTVPSAMHMIVHLFPEPTAQSKAIGGFSTSGALGNMLGLVIGAILTSFASWPWVFYFMSILGILESIAVFFLCPAIPRPKSSTIDKAKRFKRLDVVGVSLVTASLILFIFAVTSGASTGWGQAKVIAPLVISIVAMAVFFVYEAYLPEHLAAVPPKTWRYENFGILIATALLPYMWWGCVQSLYSWVWQEVYGWTPIISAVHFLALSLVGIPGTVLTTIIQQKFRLKWVMFAGECIAIVGSVLLPFADTRQRYWRFAFPGTLIGSLGVLITFVTSNVAIFATTPPEAAGVVAAIFNSSLQVGCAAGIAIVTSIQTSIQKTHGGPLSFVGRADGFWFLFAALCALTLALLVFMKDTIPPLKKDMAPLRITEEESAEQKVGSNASDEEGLGVSS</sequence>
<feature type="transmembrane region" description="Helical" evidence="7">
    <location>
        <begin position="28"/>
        <end position="55"/>
    </location>
</feature>
<keyword evidence="5 7" id="KW-0472">Membrane</keyword>
<feature type="transmembrane region" description="Helical" evidence="7">
    <location>
        <begin position="257"/>
        <end position="278"/>
    </location>
</feature>
<feature type="transmembrane region" description="Helical" evidence="7">
    <location>
        <begin position="385"/>
        <end position="412"/>
    </location>
</feature>
<reference evidence="9 10" key="1">
    <citation type="journal article" date="2018" name="Evol. Lett.">
        <title>Horizontal gene cluster transfer increased hallucinogenic mushroom diversity.</title>
        <authorList>
            <person name="Reynolds H.T."/>
            <person name="Vijayakumar V."/>
            <person name="Gluck-Thaler E."/>
            <person name="Korotkin H.B."/>
            <person name="Matheny P.B."/>
            <person name="Slot J.C."/>
        </authorList>
    </citation>
    <scope>NUCLEOTIDE SEQUENCE [LARGE SCALE GENOMIC DNA]</scope>
    <source>
        <strain evidence="9 10">2631</strain>
    </source>
</reference>
<dbReference type="AlphaFoldDB" id="A0A409X0Y8"/>
<feature type="transmembrane region" description="Helical" evidence="7">
    <location>
        <begin position="465"/>
        <end position="483"/>
    </location>
</feature>
<evidence type="ECO:0000259" key="8">
    <source>
        <dbReference type="PROSITE" id="PS50850"/>
    </source>
</evidence>
<proteinExistence type="predicted"/>
<keyword evidence="10" id="KW-1185">Reference proteome</keyword>
<dbReference type="Pfam" id="PF07690">
    <property type="entry name" value="MFS_1"/>
    <property type="match status" value="1"/>
</dbReference>
<name>A0A409X0Y8_PSICY</name>
<feature type="transmembrane region" description="Helical" evidence="7">
    <location>
        <begin position="329"/>
        <end position="348"/>
    </location>
</feature>
<feature type="transmembrane region" description="Helical" evidence="7">
    <location>
        <begin position="185"/>
        <end position="205"/>
    </location>
</feature>
<dbReference type="Gene3D" id="1.20.1250.20">
    <property type="entry name" value="MFS general substrate transporter like domains"/>
    <property type="match status" value="2"/>
</dbReference>
<dbReference type="OrthoDB" id="440755at2759"/>
<organism evidence="9 10">
    <name type="scientific">Psilocybe cyanescens</name>
    <dbReference type="NCBI Taxonomy" id="93625"/>
    <lineage>
        <taxon>Eukaryota</taxon>
        <taxon>Fungi</taxon>
        <taxon>Dikarya</taxon>
        <taxon>Basidiomycota</taxon>
        <taxon>Agaricomycotina</taxon>
        <taxon>Agaricomycetes</taxon>
        <taxon>Agaricomycetidae</taxon>
        <taxon>Agaricales</taxon>
        <taxon>Agaricineae</taxon>
        <taxon>Strophariaceae</taxon>
        <taxon>Psilocybe</taxon>
    </lineage>
</organism>
<comment type="subcellular location">
    <subcellularLocation>
        <location evidence="1">Membrane</location>
        <topology evidence="1">Multi-pass membrane protein</topology>
    </subcellularLocation>
</comment>
<dbReference type="PANTHER" id="PTHR42718:SF9">
    <property type="entry name" value="MAJOR FACILITATOR SUPERFAMILY MULTIDRUG TRANSPORTER MFSC"/>
    <property type="match status" value="1"/>
</dbReference>
<dbReference type="SUPFAM" id="SSF103473">
    <property type="entry name" value="MFS general substrate transporter"/>
    <property type="match status" value="1"/>
</dbReference>
<evidence type="ECO:0000256" key="1">
    <source>
        <dbReference type="ARBA" id="ARBA00004141"/>
    </source>
</evidence>
<feature type="transmembrane region" description="Helical" evidence="7">
    <location>
        <begin position="67"/>
        <end position="83"/>
    </location>
</feature>
<dbReference type="PANTHER" id="PTHR42718">
    <property type="entry name" value="MAJOR FACILITATOR SUPERFAMILY MULTIDRUG TRANSPORTER MFSC"/>
    <property type="match status" value="1"/>
</dbReference>
<dbReference type="Proteomes" id="UP000283269">
    <property type="component" value="Unassembled WGS sequence"/>
</dbReference>
<dbReference type="GO" id="GO:0022857">
    <property type="term" value="F:transmembrane transporter activity"/>
    <property type="evidence" value="ECO:0007669"/>
    <property type="project" value="InterPro"/>
</dbReference>
<dbReference type="InParanoid" id="A0A409X0Y8"/>
<keyword evidence="4 7" id="KW-1133">Transmembrane helix</keyword>
<feature type="transmembrane region" description="Helical" evidence="7">
    <location>
        <begin position="120"/>
        <end position="143"/>
    </location>
</feature>
<feature type="transmembrane region" description="Helical" evidence="7">
    <location>
        <begin position="95"/>
        <end position="114"/>
    </location>
</feature>
<keyword evidence="2" id="KW-0813">Transport</keyword>
<accession>A0A409X0Y8</accession>
<evidence type="ECO:0000256" key="7">
    <source>
        <dbReference type="SAM" id="Phobius"/>
    </source>
</evidence>
<evidence type="ECO:0000256" key="3">
    <source>
        <dbReference type="ARBA" id="ARBA00022692"/>
    </source>
</evidence>
<feature type="transmembrane region" description="Helical" evidence="7">
    <location>
        <begin position="225"/>
        <end position="245"/>
    </location>
</feature>
<evidence type="ECO:0000256" key="5">
    <source>
        <dbReference type="ARBA" id="ARBA00023136"/>
    </source>
</evidence>
<dbReference type="STRING" id="93625.A0A409X0Y8"/>
<comment type="caution">
    <text evidence="9">The sequence shown here is derived from an EMBL/GenBank/DDBJ whole genome shotgun (WGS) entry which is preliminary data.</text>
</comment>
<feature type="transmembrane region" description="Helical" evidence="7">
    <location>
        <begin position="155"/>
        <end position="179"/>
    </location>
</feature>
<gene>
    <name evidence="9" type="ORF">CVT25_011247</name>
</gene>
<feature type="transmembrane region" description="Helical" evidence="7">
    <location>
        <begin position="290"/>
        <end position="309"/>
    </location>
</feature>
<dbReference type="GO" id="GO:0016020">
    <property type="term" value="C:membrane"/>
    <property type="evidence" value="ECO:0007669"/>
    <property type="project" value="UniProtKB-SubCell"/>
</dbReference>
<dbReference type="InterPro" id="IPR036259">
    <property type="entry name" value="MFS_trans_sf"/>
</dbReference>
<evidence type="ECO:0000256" key="2">
    <source>
        <dbReference type="ARBA" id="ARBA00022448"/>
    </source>
</evidence>
<protein>
    <recommendedName>
        <fullName evidence="8">Major facilitator superfamily (MFS) profile domain-containing protein</fullName>
    </recommendedName>
</protein>
<feature type="transmembrane region" description="Helical" evidence="7">
    <location>
        <begin position="419"/>
        <end position="445"/>
    </location>
</feature>
<feature type="region of interest" description="Disordered" evidence="6">
    <location>
        <begin position="502"/>
        <end position="524"/>
    </location>
</feature>
<dbReference type="InterPro" id="IPR020846">
    <property type="entry name" value="MFS_dom"/>
</dbReference>
<evidence type="ECO:0000313" key="9">
    <source>
        <dbReference type="EMBL" id="PPQ84420.1"/>
    </source>
</evidence>
<evidence type="ECO:0000256" key="6">
    <source>
        <dbReference type="SAM" id="MobiDB-lite"/>
    </source>
</evidence>
<dbReference type="EMBL" id="NHYD01002874">
    <property type="protein sequence ID" value="PPQ84420.1"/>
    <property type="molecule type" value="Genomic_DNA"/>
</dbReference>
<evidence type="ECO:0000256" key="4">
    <source>
        <dbReference type="ARBA" id="ARBA00022989"/>
    </source>
</evidence>
<dbReference type="PROSITE" id="PS50850">
    <property type="entry name" value="MFS"/>
    <property type="match status" value="1"/>
</dbReference>
<feature type="domain" description="Major facilitator superfamily (MFS) profile" evidence="8">
    <location>
        <begin position="30"/>
        <end position="489"/>
    </location>
</feature>
<keyword evidence="3 7" id="KW-0812">Transmembrane</keyword>
<evidence type="ECO:0000313" key="10">
    <source>
        <dbReference type="Proteomes" id="UP000283269"/>
    </source>
</evidence>
<dbReference type="InterPro" id="IPR011701">
    <property type="entry name" value="MFS"/>
</dbReference>